<dbReference type="Gene3D" id="3.40.50.150">
    <property type="entry name" value="Vaccinia Virus protein VP39"/>
    <property type="match status" value="1"/>
</dbReference>
<dbReference type="Proteomes" id="UP000046122">
    <property type="component" value="Unassembled WGS sequence"/>
</dbReference>
<dbReference type="GO" id="GO:0032259">
    <property type="term" value="P:methylation"/>
    <property type="evidence" value="ECO:0007669"/>
    <property type="project" value="UniProtKB-KW"/>
</dbReference>
<comment type="similarity">
    <text evidence="1">Belongs to the CFA/CMAS family.</text>
</comment>
<dbReference type="PANTHER" id="PTHR43667">
    <property type="entry name" value="CYCLOPROPANE-FATTY-ACYL-PHOSPHOLIPID SYNTHASE"/>
    <property type="match status" value="1"/>
</dbReference>
<evidence type="ECO:0008006" key="9">
    <source>
        <dbReference type="Google" id="ProtNLM"/>
    </source>
</evidence>
<evidence type="ECO:0000256" key="2">
    <source>
        <dbReference type="ARBA" id="ARBA00022603"/>
    </source>
</evidence>
<dbReference type="GO" id="GO:0008168">
    <property type="term" value="F:methyltransferase activity"/>
    <property type="evidence" value="ECO:0007669"/>
    <property type="project" value="UniProtKB-KW"/>
</dbReference>
<accession>A0A090G9S1</accession>
<evidence type="ECO:0000256" key="3">
    <source>
        <dbReference type="ARBA" id="ARBA00022679"/>
    </source>
</evidence>
<dbReference type="AlphaFoldDB" id="A0A090G9S1"/>
<evidence type="ECO:0000256" key="6">
    <source>
        <dbReference type="PIRSR" id="PIRSR003085-1"/>
    </source>
</evidence>
<organism evidence="7 8">
    <name type="scientific">Mesorhizobium plurifarium</name>
    <dbReference type="NCBI Taxonomy" id="69974"/>
    <lineage>
        <taxon>Bacteria</taxon>
        <taxon>Pseudomonadati</taxon>
        <taxon>Pseudomonadota</taxon>
        <taxon>Alphaproteobacteria</taxon>
        <taxon>Hyphomicrobiales</taxon>
        <taxon>Phyllobacteriaceae</taxon>
        <taxon>Mesorhizobium</taxon>
    </lineage>
</organism>
<gene>
    <name evidence="7" type="ORF">MPL3365_200133</name>
</gene>
<keyword evidence="4" id="KW-0949">S-adenosyl-L-methionine</keyword>
<keyword evidence="2" id="KW-0489">Methyltransferase</keyword>
<evidence type="ECO:0000256" key="5">
    <source>
        <dbReference type="ARBA" id="ARBA00023098"/>
    </source>
</evidence>
<feature type="active site" evidence="6">
    <location>
        <position position="385"/>
    </location>
</feature>
<dbReference type="SUPFAM" id="SSF53335">
    <property type="entry name" value="S-adenosyl-L-methionine-dependent methyltransferases"/>
    <property type="match status" value="1"/>
</dbReference>
<dbReference type="Pfam" id="PF02353">
    <property type="entry name" value="CMAS"/>
    <property type="match status" value="1"/>
</dbReference>
<dbReference type="InterPro" id="IPR050723">
    <property type="entry name" value="CFA/CMAS"/>
</dbReference>
<evidence type="ECO:0000313" key="8">
    <source>
        <dbReference type="Proteomes" id="UP000046122"/>
    </source>
</evidence>
<dbReference type="EMBL" id="CCNE01000013">
    <property type="protein sequence ID" value="CDX55559.1"/>
    <property type="molecule type" value="Genomic_DNA"/>
</dbReference>
<keyword evidence="3" id="KW-0808">Transferase</keyword>
<reference evidence="7 8" key="1">
    <citation type="submission" date="2014-08" db="EMBL/GenBank/DDBJ databases">
        <authorList>
            <person name="Moulin Lionel"/>
        </authorList>
    </citation>
    <scope>NUCLEOTIDE SEQUENCE [LARGE SCALE GENOMIC DNA]</scope>
</reference>
<proteinExistence type="inferred from homology"/>
<dbReference type="PANTHER" id="PTHR43667:SF2">
    <property type="entry name" value="FATTY ACID C-METHYL TRANSFERASE"/>
    <property type="match status" value="1"/>
</dbReference>
<keyword evidence="5" id="KW-0443">Lipid metabolism</keyword>
<evidence type="ECO:0000256" key="4">
    <source>
        <dbReference type="ARBA" id="ARBA00022691"/>
    </source>
</evidence>
<dbReference type="InterPro" id="IPR003333">
    <property type="entry name" value="CMAS"/>
</dbReference>
<dbReference type="GO" id="GO:0008610">
    <property type="term" value="P:lipid biosynthetic process"/>
    <property type="evidence" value="ECO:0007669"/>
    <property type="project" value="InterPro"/>
</dbReference>
<evidence type="ECO:0000313" key="7">
    <source>
        <dbReference type="EMBL" id="CDX55559.1"/>
    </source>
</evidence>
<sequence>MSLDTESRAKADPWSGMFVGPIFKRLLGCLKVGKITVRLPNGATLDHQTGRPGPEATVVLHRWRAVRRLLTGGDIAFAEAYMGGDWSSPDLTALLELAAVNIAEIEHAVTGLLPLRLFNRARHLLRANSRRGSRRNIAFHYDLGNEFYRLWLDPSMTYSSALYRANTDTLEKAQENKLDRIVELLAAPASAEILEIGCGWGAMAARLAKEGGNVKGVTLSTEQLAYARDVSEKKDVNDQVKLELQDYRDCQGTFDRIVSIEMLEAVGEQYWPVFFDKLRRLLKPHGKAVLQVISIEDSRFESYRRNPDFIQRYIFPGGMLPTKALIVAHAQAEGLKLASSEFFGESYARTLAEWRSRFRQNSAAVLALGFNHRFRRMWEYYLAYCETGFKNEMIDVGLFVFEVDQSWPVSPSR</sequence>
<name>A0A090G9S1_MESPL</name>
<dbReference type="InterPro" id="IPR029063">
    <property type="entry name" value="SAM-dependent_MTases_sf"/>
</dbReference>
<dbReference type="CDD" id="cd02440">
    <property type="entry name" value="AdoMet_MTases"/>
    <property type="match status" value="1"/>
</dbReference>
<protein>
    <recommendedName>
        <fullName evidence="9">Cyclopropane-fatty-acyl-phospholipid synthase</fullName>
    </recommendedName>
</protein>
<dbReference type="PIRSF" id="PIRSF003085">
    <property type="entry name" value="CMAS"/>
    <property type="match status" value="1"/>
</dbReference>
<evidence type="ECO:0000256" key="1">
    <source>
        <dbReference type="ARBA" id="ARBA00010815"/>
    </source>
</evidence>